<dbReference type="AlphaFoldDB" id="A0A3P8MJV9"/>
<proteinExistence type="predicted"/>
<protein>
    <submittedName>
        <fullName evidence="2">U-actitoxin-Ate1c acrorhagin Ic</fullName>
    </submittedName>
</protein>
<organism evidence="2">
    <name type="scientific">Actinia tenebrosa</name>
    <name type="common">Australian red waratah sea anemone</name>
    <dbReference type="NCBI Taxonomy" id="6105"/>
    <lineage>
        <taxon>Eukaryota</taxon>
        <taxon>Metazoa</taxon>
        <taxon>Cnidaria</taxon>
        <taxon>Anthozoa</taxon>
        <taxon>Hexacorallia</taxon>
        <taxon>Actiniaria</taxon>
        <taxon>Actiniidae</taxon>
        <taxon>Actinia</taxon>
    </lineage>
</organism>
<dbReference type="EMBL" id="KY176770">
    <property type="protein sequence ID" value="ATY39990.1"/>
    <property type="molecule type" value="Genomic_DNA"/>
</dbReference>
<feature type="signal peptide" evidence="1">
    <location>
        <begin position="1"/>
        <end position="20"/>
    </location>
</feature>
<name>A0A3P8MJV9_ACTTE</name>
<gene>
    <name evidence="2" type="primary">U-actitoxin-Ate1c</name>
</gene>
<reference evidence="2" key="1">
    <citation type="submission" date="2016-11" db="EMBL/GenBank/DDBJ databases">
        <title>Toxin and toxin-like genes show dynamic gene family evolution and expression patterns in phylum Cnidaria.</title>
        <authorList>
            <person name="Surm J.M."/>
            <person name="Smith H."/>
            <person name="van der Burg C.A."/>
            <person name="Stewart Z."/>
            <person name="Prentis P.J."/>
            <person name="Pavasovic A."/>
        </authorList>
    </citation>
    <scope>NUCLEOTIDE SEQUENCE</scope>
</reference>
<feature type="chain" id="PRO_5018005317" evidence="1">
    <location>
        <begin position="21"/>
        <end position="84"/>
    </location>
</feature>
<keyword evidence="1" id="KW-0732">Signal</keyword>
<evidence type="ECO:0000313" key="2">
    <source>
        <dbReference type="EMBL" id="ATY39990.1"/>
    </source>
</evidence>
<evidence type="ECO:0000256" key="1">
    <source>
        <dbReference type="SAM" id="SignalP"/>
    </source>
</evidence>
<accession>A0A3P8MJV9</accession>
<sequence>MNQLINIFLVLGVIICSVESMDKDCLDDCFGAYSSCQMSTSCYDKASCGVCLKKYSACTKNCSRKRSYVPESVIDLRRRLRLGY</sequence>